<evidence type="ECO:0000259" key="2">
    <source>
        <dbReference type="PROSITE" id="PS50013"/>
    </source>
</evidence>
<dbReference type="PANTHER" id="PTHR37984">
    <property type="entry name" value="PROTEIN CBG26694"/>
    <property type="match status" value="1"/>
</dbReference>
<dbReference type="InterPro" id="IPR016197">
    <property type="entry name" value="Chromo-like_dom_sf"/>
</dbReference>
<dbReference type="GO" id="GO:0006338">
    <property type="term" value="P:chromatin remodeling"/>
    <property type="evidence" value="ECO:0007669"/>
    <property type="project" value="UniProtKB-ARBA"/>
</dbReference>
<sequence>MTDWADWLPIAEFSYNNKMSSATGKSPFFVNKGREVNTGAAPTKLATRIEPWDEFAERMRTVREETESALKGAAADMKRFYDRKHRPEVYQEGEKVWLDAEHIVTGRPKKKLDWKRLGPFTIEKKISDTAYRLKLPRGWRMHPTFHVSKLRRFKPDEFNRPTPRVTLNVRGENWEPSKILESRIRDGKLEYLVTWKDQATSRNTWELESRMQNDAPRLVVDFHRENPSAARRLSFTEFESLPFVPIPEPLTDVSPPSTARSESSP</sequence>
<dbReference type="InterPro" id="IPR036397">
    <property type="entry name" value="RNaseH_sf"/>
</dbReference>
<keyword evidence="4" id="KW-1185">Reference proteome</keyword>
<dbReference type="Gene3D" id="3.30.420.10">
    <property type="entry name" value="Ribonuclease H-like superfamily/Ribonuclease H"/>
    <property type="match status" value="1"/>
</dbReference>
<reference evidence="3" key="1">
    <citation type="submission" date="2022-07" db="EMBL/GenBank/DDBJ databases">
        <title>The genome of Lyophyllum shimeji provides insight into the initial evolution of ectomycorrhizal fungal genome.</title>
        <authorList>
            <person name="Kobayashi Y."/>
            <person name="Shibata T."/>
            <person name="Hirakawa H."/>
            <person name="Shigenobu S."/>
            <person name="Nishiyama T."/>
            <person name="Yamada A."/>
            <person name="Hasebe M."/>
            <person name="Kawaguchi M."/>
        </authorList>
    </citation>
    <scope>NUCLEOTIDE SEQUENCE</scope>
    <source>
        <strain evidence="3">AT787</strain>
    </source>
</reference>
<feature type="region of interest" description="Disordered" evidence="1">
    <location>
        <begin position="246"/>
        <end position="265"/>
    </location>
</feature>
<protein>
    <recommendedName>
        <fullName evidence="2">Chromo domain-containing protein</fullName>
    </recommendedName>
</protein>
<dbReference type="InterPro" id="IPR023780">
    <property type="entry name" value="Chromo_domain"/>
</dbReference>
<evidence type="ECO:0000256" key="1">
    <source>
        <dbReference type="SAM" id="MobiDB-lite"/>
    </source>
</evidence>
<dbReference type="InterPro" id="IPR056924">
    <property type="entry name" value="SH3_Tf2-1"/>
</dbReference>
<dbReference type="SMART" id="SM00298">
    <property type="entry name" value="CHROMO"/>
    <property type="match status" value="1"/>
</dbReference>
<feature type="compositionally biased region" description="Polar residues" evidence="1">
    <location>
        <begin position="254"/>
        <end position="265"/>
    </location>
</feature>
<proteinExistence type="predicted"/>
<evidence type="ECO:0000313" key="3">
    <source>
        <dbReference type="EMBL" id="GLB35280.1"/>
    </source>
</evidence>
<comment type="caution">
    <text evidence="3">The sequence shown here is derived from an EMBL/GenBank/DDBJ whole genome shotgun (WGS) entry which is preliminary data.</text>
</comment>
<dbReference type="GO" id="GO:0003676">
    <property type="term" value="F:nucleic acid binding"/>
    <property type="evidence" value="ECO:0007669"/>
    <property type="project" value="InterPro"/>
</dbReference>
<dbReference type="AlphaFoldDB" id="A0A9P3PFW3"/>
<feature type="domain" description="Chromo" evidence="2">
    <location>
        <begin position="174"/>
        <end position="234"/>
    </location>
</feature>
<dbReference type="Proteomes" id="UP001063166">
    <property type="component" value="Unassembled WGS sequence"/>
</dbReference>
<gene>
    <name evidence="3" type="ORF">LshimejAT787_0208450</name>
</gene>
<organism evidence="3 4">
    <name type="scientific">Lyophyllum shimeji</name>
    <name type="common">Hon-shimeji</name>
    <name type="synonym">Tricholoma shimeji</name>
    <dbReference type="NCBI Taxonomy" id="47721"/>
    <lineage>
        <taxon>Eukaryota</taxon>
        <taxon>Fungi</taxon>
        <taxon>Dikarya</taxon>
        <taxon>Basidiomycota</taxon>
        <taxon>Agaricomycotina</taxon>
        <taxon>Agaricomycetes</taxon>
        <taxon>Agaricomycetidae</taxon>
        <taxon>Agaricales</taxon>
        <taxon>Tricholomatineae</taxon>
        <taxon>Lyophyllaceae</taxon>
        <taxon>Lyophyllum</taxon>
    </lineage>
</organism>
<dbReference type="InterPro" id="IPR050951">
    <property type="entry name" value="Retrovirus_Pol_polyprotein"/>
</dbReference>
<dbReference type="CDD" id="cd00024">
    <property type="entry name" value="CD_CSD"/>
    <property type="match status" value="1"/>
</dbReference>
<dbReference type="PROSITE" id="PS50013">
    <property type="entry name" value="CHROMO_2"/>
    <property type="match status" value="1"/>
</dbReference>
<dbReference type="Pfam" id="PF00385">
    <property type="entry name" value="Chromo"/>
    <property type="match status" value="1"/>
</dbReference>
<dbReference type="PANTHER" id="PTHR37984:SF5">
    <property type="entry name" value="PROTEIN NYNRIN-LIKE"/>
    <property type="match status" value="1"/>
</dbReference>
<dbReference type="Pfam" id="PF24626">
    <property type="entry name" value="SH3_Tf2-1"/>
    <property type="match status" value="1"/>
</dbReference>
<name>A0A9P3PFW3_LYOSH</name>
<dbReference type="EMBL" id="BRPK01000002">
    <property type="protein sequence ID" value="GLB35280.1"/>
    <property type="molecule type" value="Genomic_DNA"/>
</dbReference>
<accession>A0A9P3PFW3</accession>
<dbReference type="Gene3D" id="2.40.50.40">
    <property type="match status" value="1"/>
</dbReference>
<dbReference type="OrthoDB" id="2273864at2759"/>
<evidence type="ECO:0000313" key="4">
    <source>
        <dbReference type="Proteomes" id="UP001063166"/>
    </source>
</evidence>
<dbReference type="SUPFAM" id="SSF54160">
    <property type="entry name" value="Chromo domain-like"/>
    <property type="match status" value="1"/>
</dbReference>
<dbReference type="InterPro" id="IPR000953">
    <property type="entry name" value="Chromo/chromo_shadow_dom"/>
</dbReference>